<comment type="similarity">
    <text evidence="2">Belongs to the binding-protein-dependent transport system permease family. HisMQ subfamily.</text>
</comment>
<dbReference type="InterPro" id="IPR010065">
    <property type="entry name" value="AA_ABC_transptr_permease_3TM"/>
</dbReference>
<evidence type="ECO:0000256" key="8">
    <source>
        <dbReference type="ARBA" id="ARBA00023136"/>
    </source>
</evidence>
<proteinExistence type="inferred from homology"/>
<evidence type="ECO:0000256" key="1">
    <source>
        <dbReference type="ARBA" id="ARBA00004651"/>
    </source>
</evidence>
<evidence type="ECO:0000256" key="9">
    <source>
        <dbReference type="RuleBase" id="RU363032"/>
    </source>
</evidence>
<feature type="domain" description="ABC transmembrane type-1" evidence="10">
    <location>
        <begin position="15"/>
        <end position="205"/>
    </location>
</feature>
<keyword evidence="3 9" id="KW-0813">Transport</keyword>
<keyword evidence="5 9" id="KW-0812">Transmembrane</keyword>
<dbReference type="PANTHER" id="PTHR30614">
    <property type="entry name" value="MEMBRANE COMPONENT OF AMINO ACID ABC TRANSPORTER"/>
    <property type="match status" value="1"/>
</dbReference>
<dbReference type="RefSeq" id="WP_046767641.1">
    <property type="nucleotide sequence ID" value="NZ_KQ061222.1"/>
</dbReference>
<keyword evidence="7 9" id="KW-1133">Transmembrane helix</keyword>
<feature type="transmembrane region" description="Helical" evidence="9">
    <location>
        <begin position="183"/>
        <end position="208"/>
    </location>
</feature>
<dbReference type="InterPro" id="IPR035906">
    <property type="entry name" value="MetI-like_sf"/>
</dbReference>
<feature type="transmembrane region" description="Helical" evidence="9">
    <location>
        <begin position="20"/>
        <end position="39"/>
    </location>
</feature>
<dbReference type="GO" id="GO:0022857">
    <property type="term" value="F:transmembrane transporter activity"/>
    <property type="evidence" value="ECO:0007669"/>
    <property type="project" value="InterPro"/>
</dbReference>
<evidence type="ECO:0000256" key="5">
    <source>
        <dbReference type="ARBA" id="ARBA00022692"/>
    </source>
</evidence>
<feature type="transmembrane region" description="Helical" evidence="9">
    <location>
        <begin position="84"/>
        <end position="104"/>
    </location>
</feature>
<dbReference type="InterPro" id="IPR000515">
    <property type="entry name" value="MetI-like"/>
</dbReference>
<evidence type="ECO:0000256" key="2">
    <source>
        <dbReference type="ARBA" id="ARBA00010072"/>
    </source>
</evidence>
<accession>A0A1H2L689</accession>
<evidence type="ECO:0000256" key="6">
    <source>
        <dbReference type="ARBA" id="ARBA00022970"/>
    </source>
</evidence>
<feature type="transmembrane region" description="Helical" evidence="9">
    <location>
        <begin position="146"/>
        <end position="171"/>
    </location>
</feature>
<keyword evidence="4" id="KW-1003">Cell membrane</keyword>
<dbReference type="PROSITE" id="PS50928">
    <property type="entry name" value="ABC_TM1"/>
    <property type="match status" value="1"/>
</dbReference>
<dbReference type="EMBL" id="LT629791">
    <property type="protein sequence ID" value="SDU76078.1"/>
    <property type="molecule type" value="Genomic_DNA"/>
</dbReference>
<dbReference type="Gene3D" id="1.10.3720.10">
    <property type="entry name" value="MetI-like"/>
    <property type="match status" value="1"/>
</dbReference>
<dbReference type="Pfam" id="PF00528">
    <property type="entry name" value="BPD_transp_1"/>
    <property type="match status" value="1"/>
</dbReference>
<reference evidence="12" key="1">
    <citation type="submission" date="2016-10" db="EMBL/GenBank/DDBJ databases">
        <authorList>
            <person name="Varghese N."/>
            <person name="Submissions S."/>
        </authorList>
    </citation>
    <scope>NUCLEOTIDE SEQUENCE [LARGE SCALE GENOMIC DNA]</scope>
    <source>
        <strain evidence="12">DSM 45079</strain>
    </source>
</reference>
<dbReference type="SUPFAM" id="SSF161098">
    <property type="entry name" value="MetI-like"/>
    <property type="match status" value="1"/>
</dbReference>
<dbReference type="PANTHER" id="PTHR30614:SF37">
    <property type="entry name" value="AMINO-ACID ABC TRANSPORTER PERMEASE PROTEIN YHDX-RELATED"/>
    <property type="match status" value="1"/>
</dbReference>
<evidence type="ECO:0000256" key="3">
    <source>
        <dbReference type="ARBA" id="ARBA00022448"/>
    </source>
</evidence>
<sequence>MDTVIDELPLYWDGFTTTLSLTLLAAVIALVVGTILGAFRVAPVPTLRWFGTVYVEIVRNTPLTLVFIFFVFVAPQLGWTPSDFFAPAVVALSVYTAAFVCEAVRSGINSVGLGQAEASRAIGLTFPQTLRLIVLPQAFRTVIPPLINIFIALTKNSSVAGGFFVAELFGVARQLTNAHPADIIPVLIVIGLFYLIITIPAGILAGYVERKVAFAR</sequence>
<dbReference type="GO" id="GO:0006865">
    <property type="term" value="P:amino acid transport"/>
    <property type="evidence" value="ECO:0007669"/>
    <property type="project" value="UniProtKB-KW"/>
</dbReference>
<keyword evidence="12" id="KW-1185">Reference proteome</keyword>
<keyword evidence="6" id="KW-0029">Amino-acid transport</keyword>
<dbReference type="OrthoDB" id="3181282at2"/>
<evidence type="ECO:0000313" key="11">
    <source>
        <dbReference type="EMBL" id="SDU76078.1"/>
    </source>
</evidence>
<dbReference type="STRING" id="419479.SAMN04488563_5101"/>
<evidence type="ECO:0000259" key="10">
    <source>
        <dbReference type="PROSITE" id="PS50928"/>
    </source>
</evidence>
<gene>
    <name evidence="11" type="ORF">SAMN04488563_5101</name>
</gene>
<dbReference type="Proteomes" id="UP000182977">
    <property type="component" value="Chromosome I"/>
</dbReference>
<dbReference type="CDD" id="cd06261">
    <property type="entry name" value="TM_PBP2"/>
    <property type="match status" value="1"/>
</dbReference>
<dbReference type="GO" id="GO:0043190">
    <property type="term" value="C:ATP-binding cassette (ABC) transporter complex"/>
    <property type="evidence" value="ECO:0007669"/>
    <property type="project" value="InterPro"/>
</dbReference>
<evidence type="ECO:0000256" key="7">
    <source>
        <dbReference type="ARBA" id="ARBA00022989"/>
    </source>
</evidence>
<dbReference type="NCBIfam" id="TIGR01726">
    <property type="entry name" value="HEQRo_perm_3TM"/>
    <property type="match status" value="1"/>
</dbReference>
<evidence type="ECO:0000313" key="12">
    <source>
        <dbReference type="Proteomes" id="UP000182977"/>
    </source>
</evidence>
<evidence type="ECO:0000256" key="4">
    <source>
        <dbReference type="ARBA" id="ARBA00022475"/>
    </source>
</evidence>
<protein>
    <submittedName>
        <fullName evidence="11">Amino acid ABC transporter membrane protein 1, PAAT family</fullName>
    </submittedName>
</protein>
<dbReference type="AlphaFoldDB" id="A0A1H2L689"/>
<dbReference type="InterPro" id="IPR043429">
    <property type="entry name" value="ArtM/GltK/GlnP/TcyL/YhdX-like"/>
</dbReference>
<name>A0A1H2L689_9ACTN</name>
<comment type="subcellular location">
    <subcellularLocation>
        <location evidence="1 9">Cell membrane</location>
        <topology evidence="1 9">Multi-pass membrane protein</topology>
    </subcellularLocation>
</comment>
<keyword evidence="8 9" id="KW-0472">Membrane</keyword>
<organism evidence="11 12">
    <name type="scientific">Jiangella alkaliphila</name>
    <dbReference type="NCBI Taxonomy" id="419479"/>
    <lineage>
        <taxon>Bacteria</taxon>
        <taxon>Bacillati</taxon>
        <taxon>Actinomycetota</taxon>
        <taxon>Actinomycetes</taxon>
        <taxon>Jiangellales</taxon>
        <taxon>Jiangellaceae</taxon>
        <taxon>Jiangella</taxon>
    </lineage>
</organism>
<feature type="transmembrane region" description="Helical" evidence="9">
    <location>
        <begin position="60"/>
        <end position="78"/>
    </location>
</feature>